<feature type="transmembrane region" description="Helical" evidence="1">
    <location>
        <begin position="311"/>
        <end position="330"/>
    </location>
</feature>
<keyword evidence="3" id="KW-1185">Reference proteome</keyword>
<keyword evidence="1" id="KW-0812">Transmembrane</keyword>
<dbReference type="RefSeq" id="WP_377343984.1">
    <property type="nucleotide sequence ID" value="NZ_JBHLUE010000034.1"/>
</dbReference>
<reference evidence="2 3" key="1">
    <citation type="submission" date="2024-09" db="EMBL/GenBank/DDBJ databases">
        <authorList>
            <person name="Sun Q."/>
            <person name="Mori K."/>
        </authorList>
    </citation>
    <scope>NUCLEOTIDE SEQUENCE [LARGE SCALE GENOMIC DNA]</scope>
    <source>
        <strain evidence="2 3">TBRC 2205</strain>
    </source>
</reference>
<proteinExistence type="predicted"/>
<accession>A0ABV6P681</accession>
<dbReference type="EMBL" id="JBHLUE010000034">
    <property type="protein sequence ID" value="MFC0568479.1"/>
    <property type="molecule type" value="Genomic_DNA"/>
</dbReference>
<dbReference type="Pfam" id="PF12679">
    <property type="entry name" value="ABC2_membrane_2"/>
    <property type="match status" value="1"/>
</dbReference>
<sequence>MSLYRTELRRLFKRRLTKLMLALLVLGLAGIAVAFSLSSHKIGPTQLAAAQASADANYQQVVRDQQEQARQCEAAKARGENITDRYPPNCDFGEPRREDFQAEWYLPYQFDFRKEYAVFISVFAGIVALFGFIVGASYVGAEWSTGGMMNLLLWRPKRLSVLGTKLAALLTGMLGLAVGLGAAWTLVFWLIGRYRGVTGKLTSGVWQSFALSGARGVALVLAVAVVAFGLASIGRHTAMALGAAVAVGVVSEIGLRIALQIAGVKFAGRYVLSSYAVSWFNKKMVLEDYKACNFTQGECRPAQYLITWQQSAWVIGLGTLVVLVAALWLMRRRDVA</sequence>
<evidence type="ECO:0000313" key="3">
    <source>
        <dbReference type="Proteomes" id="UP001589894"/>
    </source>
</evidence>
<feature type="transmembrane region" description="Helical" evidence="1">
    <location>
        <begin position="238"/>
        <end position="259"/>
    </location>
</feature>
<evidence type="ECO:0000256" key="1">
    <source>
        <dbReference type="SAM" id="Phobius"/>
    </source>
</evidence>
<protein>
    <submittedName>
        <fullName evidence="2">ABC transporter permease subunit</fullName>
    </submittedName>
</protein>
<keyword evidence="1" id="KW-1133">Transmembrane helix</keyword>
<keyword evidence="1" id="KW-0472">Membrane</keyword>
<feature type="transmembrane region" description="Helical" evidence="1">
    <location>
        <begin position="116"/>
        <end position="141"/>
    </location>
</feature>
<feature type="transmembrane region" description="Helical" evidence="1">
    <location>
        <begin position="162"/>
        <end position="191"/>
    </location>
</feature>
<organism evidence="2 3">
    <name type="scientific">Plantactinospora siamensis</name>
    <dbReference type="NCBI Taxonomy" id="555372"/>
    <lineage>
        <taxon>Bacteria</taxon>
        <taxon>Bacillati</taxon>
        <taxon>Actinomycetota</taxon>
        <taxon>Actinomycetes</taxon>
        <taxon>Micromonosporales</taxon>
        <taxon>Micromonosporaceae</taxon>
        <taxon>Plantactinospora</taxon>
    </lineage>
</organism>
<comment type="caution">
    <text evidence="2">The sequence shown here is derived from an EMBL/GenBank/DDBJ whole genome shotgun (WGS) entry which is preliminary data.</text>
</comment>
<dbReference type="Proteomes" id="UP001589894">
    <property type="component" value="Unassembled WGS sequence"/>
</dbReference>
<evidence type="ECO:0000313" key="2">
    <source>
        <dbReference type="EMBL" id="MFC0568479.1"/>
    </source>
</evidence>
<gene>
    <name evidence="2" type="ORF">ACFFHU_30625</name>
</gene>
<feature type="transmembrane region" description="Helical" evidence="1">
    <location>
        <begin position="211"/>
        <end position="231"/>
    </location>
</feature>
<name>A0ABV6P681_9ACTN</name>